<reference evidence="2 3" key="1">
    <citation type="submission" date="2023-04" db="EMBL/GenBank/DDBJ databases">
        <title>A novel bacteria isolated from coastal sediment.</title>
        <authorList>
            <person name="Liu X.-J."/>
            <person name="Du Z.-J."/>
        </authorList>
    </citation>
    <scope>NUCLEOTIDE SEQUENCE [LARGE SCALE GENOMIC DNA]</scope>
    <source>
        <strain evidence="2 3">SDUM461003</strain>
    </source>
</reference>
<evidence type="ECO:0000313" key="3">
    <source>
        <dbReference type="Proteomes" id="UP001225316"/>
    </source>
</evidence>
<evidence type="ECO:0000313" key="2">
    <source>
        <dbReference type="EMBL" id="MDQ8206907.1"/>
    </source>
</evidence>
<dbReference type="InterPro" id="IPR010359">
    <property type="entry name" value="IrrE_HExxH"/>
</dbReference>
<dbReference type="Proteomes" id="UP001225316">
    <property type="component" value="Unassembled WGS sequence"/>
</dbReference>
<comment type="caution">
    <text evidence="2">The sequence shown here is derived from an EMBL/GenBank/DDBJ whole genome shotgun (WGS) entry which is preliminary data.</text>
</comment>
<dbReference type="EMBL" id="JARXHW010000008">
    <property type="protein sequence ID" value="MDQ8206907.1"/>
    <property type="molecule type" value="Genomic_DNA"/>
</dbReference>
<accession>A0ABU1ARW7</accession>
<proteinExistence type="predicted"/>
<protein>
    <submittedName>
        <fullName evidence="2">ImmA/IrrE family metallo-endopeptidase</fullName>
    </submittedName>
</protein>
<dbReference type="PANTHER" id="PTHR43236">
    <property type="entry name" value="ANTITOXIN HIGA1"/>
    <property type="match status" value="1"/>
</dbReference>
<feature type="domain" description="IrrE N-terminal-like" evidence="1">
    <location>
        <begin position="81"/>
        <end position="191"/>
    </location>
</feature>
<organism evidence="2 3">
    <name type="scientific">Thalassobacterium maritimum</name>
    <dbReference type="NCBI Taxonomy" id="3041265"/>
    <lineage>
        <taxon>Bacteria</taxon>
        <taxon>Pseudomonadati</taxon>
        <taxon>Verrucomicrobiota</taxon>
        <taxon>Opitutia</taxon>
        <taxon>Puniceicoccales</taxon>
        <taxon>Coraliomargaritaceae</taxon>
        <taxon>Thalassobacterium</taxon>
    </lineage>
</organism>
<dbReference type="Pfam" id="PF06114">
    <property type="entry name" value="Peptidase_M78"/>
    <property type="match status" value="1"/>
</dbReference>
<dbReference type="PANTHER" id="PTHR43236:SF1">
    <property type="entry name" value="BLL7220 PROTEIN"/>
    <property type="match status" value="1"/>
</dbReference>
<evidence type="ECO:0000259" key="1">
    <source>
        <dbReference type="Pfam" id="PF06114"/>
    </source>
</evidence>
<dbReference type="InterPro" id="IPR052345">
    <property type="entry name" value="Rad_response_metalloprotease"/>
</dbReference>
<name>A0ABU1ARW7_9BACT</name>
<sequence length="200" mass="23312">MEHVWQKIDELRQSYPILGESSTPIDVFSFFELDLGLDAIPFDDLDRNYRAEAAITADFTGLYIDAEQYNILETAPVWKLNRLRFTIAHELGHYFLHRDLPQAEDFKSLENFAKWTASYKGRKYTVEQEANEFAGRLLVPLLRIQEMYDTFAEQARKLVINFDRNEQLRTQFADQIAPKFGVNTLVITARLDRDGIWPSA</sequence>
<gene>
    <name evidence="2" type="ORF">QEH52_05265</name>
</gene>
<dbReference type="RefSeq" id="WP_308949045.1">
    <property type="nucleotide sequence ID" value="NZ_JARXHW010000008.1"/>
</dbReference>
<dbReference type="Gene3D" id="1.10.10.2910">
    <property type="match status" value="1"/>
</dbReference>
<keyword evidence="3" id="KW-1185">Reference proteome</keyword>